<protein>
    <recommendedName>
        <fullName evidence="2">HPt domain-containing protein</fullName>
    </recommendedName>
</protein>
<organism evidence="1">
    <name type="scientific">bioreactor metagenome</name>
    <dbReference type="NCBI Taxonomy" id="1076179"/>
    <lineage>
        <taxon>unclassified sequences</taxon>
        <taxon>metagenomes</taxon>
        <taxon>ecological metagenomes</taxon>
    </lineage>
</organism>
<dbReference type="InterPro" id="IPR036641">
    <property type="entry name" value="HPT_dom_sf"/>
</dbReference>
<comment type="caution">
    <text evidence="1">The sequence shown here is derived from an EMBL/GenBank/DDBJ whole genome shotgun (WGS) entry which is preliminary data.</text>
</comment>
<gene>
    <name evidence="1" type="ORF">SDC9_119427</name>
</gene>
<dbReference type="SUPFAM" id="SSF47226">
    <property type="entry name" value="Histidine-containing phosphotransfer domain, HPT domain"/>
    <property type="match status" value="1"/>
</dbReference>
<proteinExistence type="predicted"/>
<dbReference type="GO" id="GO:0000160">
    <property type="term" value="P:phosphorelay signal transduction system"/>
    <property type="evidence" value="ECO:0007669"/>
    <property type="project" value="InterPro"/>
</dbReference>
<accession>A0A645C633</accession>
<reference evidence="1" key="1">
    <citation type="submission" date="2019-08" db="EMBL/GenBank/DDBJ databases">
        <authorList>
            <person name="Kucharzyk K."/>
            <person name="Murdoch R.W."/>
            <person name="Higgins S."/>
            <person name="Loffler F."/>
        </authorList>
    </citation>
    <scope>NUCLEOTIDE SEQUENCE</scope>
</reference>
<evidence type="ECO:0008006" key="2">
    <source>
        <dbReference type="Google" id="ProtNLM"/>
    </source>
</evidence>
<evidence type="ECO:0000313" key="1">
    <source>
        <dbReference type="EMBL" id="MPM72451.1"/>
    </source>
</evidence>
<dbReference type="AlphaFoldDB" id="A0A645C633"/>
<name>A0A645C633_9ZZZZ</name>
<dbReference type="EMBL" id="VSSQ01024756">
    <property type="protein sequence ID" value="MPM72451.1"/>
    <property type="molecule type" value="Genomic_DNA"/>
</dbReference>
<sequence length="113" mass="12584">MNQKKMLMAGIDTCDGIQRFGGNKQLYEKFLYGFLSDPNYSIMLNAINKCDTSSAFQAAHALKGIAGNLSLIELYKNIVPLVELLRNNSTENVNFVLDPVKNSYKAIFDALSE</sequence>
<dbReference type="Gene3D" id="1.20.120.160">
    <property type="entry name" value="HPT domain"/>
    <property type="match status" value="1"/>
</dbReference>